<dbReference type="Pfam" id="PF02906">
    <property type="entry name" value="Fe_hyd_lg_C"/>
    <property type="match status" value="1"/>
</dbReference>
<dbReference type="GO" id="GO:0005506">
    <property type="term" value="F:iron ion binding"/>
    <property type="evidence" value="ECO:0007669"/>
    <property type="project" value="InterPro"/>
</dbReference>
<dbReference type="PROSITE" id="PS51379">
    <property type="entry name" value="4FE4S_FER_2"/>
    <property type="match status" value="2"/>
</dbReference>
<dbReference type="InterPro" id="IPR003149">
    <property type="entry name" value="Fe_hydrogenase_ssu"/>
</dbReference>
<dbReference type="VEuPathDB" id="AmoebaDB:EHI8A_162240"/>
<dbReference type="PANTHER" id="PTHR11615">
    <property type="entry name" value="NITRATE, FORMATE, IRON DEHYDROGENASE"/>
    <property type="match status" value="1"/>
</dbReference>
<dbReference type="InterPro" id="IPR004108">
    <property type="entry name" value="Fe_hydrogenase_lsu_C"/>
</dbReference>
<dbReference type="Gene3D" id="3.30.70.20">
    <property type="match status" value="2"/>
</dbReference>
<dbReference type="InterPro" id="IPR013352">
    <property type="entry name" value="Fe_hydrogenase_subset"/>
</dbReference>
<dbReference type="VEuPathDB" id="AmoebaDB:EHI7A_144680"/>
<dbReference type="SUPFAM" id="SSF54862">
    <property type="entry name" value="4Fe-4S ferredoxins"/>
    <property type="match status" value="1"/>
</dbReference>
<dbReference type="InterPro" id="IPR009016">
    <property type="entry name" value="Fe_hydrogenase"/>
</dbReference>
<accession>A0A060N4V6</accession>
<evidence type="ECO:0000256" key="1">
    <source>
        <dbReference type="ARBA" id="ARBA00006596"/>
    </source>
</evidence>
<dbReference type="Gene3D" id="3.40.50.1780">
    <property type="match status" value="1"/>
</dbReference>
<evidence type="ECO:0000313" key="3">
    <source>
        <dbReference type="EMBL" id="BAN37457.1"/>
    </source>
</evidence>
<dbReference type="Gene3D" id="3.40.950.10">
    <property type="entry name" value="Fe-only Hydrogenase (Larger Subunit), Chain L, domain 3"/>
    <property type="match status" value="1"/>
</dbReference>
<dbReference type="FunFam" id="3.30.70.20:FF:000050">
    <property type="entry name" value="Periplasmic [Fe] hydrogenase large subunit"/>
    <property type="match status" value="1"/>
</dbReference>
<dbReference type="VEuPathDB" id="AmoebaDB:EHI_134850"/>
<dbReference type="GO" id="GO:0051536">
    <property type="term" value="F:iron-sulfur cluster binding"/>
    <property type="evidence" value="ECO:0007669"/>
    <property type="project" value="InterPro"/>
</dbReference>
<evidence type="ECO:0000259" key="2">
    <source>
        <dbReference type="PROSITE" id="PS51379"/>
    </source>
</evidence>
<proteinExistence type="evidence at transcript level"/>
<feature type="domain" description="4Fe-4S ferredoxin-type" evidence="2">
    <location>
        <begin position="16"/>
        <end position="45"/>
    </location>
</feature>
<sequence length="469" mass="51147">MPPKPSHTITGQDHNNAIEIGWSKCVGCGMCAMRCNYGVLHKSGPRIPPTVTPNRENVTQPNDDKTRVLIDESDCVGCGQCSSACNFGAIKPVSHIERVFEAKKAGKKLVAMIAPATRVGIAEAMGLPIGTSAMAQLVHCLRLVGFDYVFDINSAADKTTMDDLAEVVEMKKEGKGPAITSCCPGWLEYLEKKYPDLIPRVSTARSPIACLAGCIKNAWCKDMKIPKEDIYTVGIMPCIAKKVESQRPNLHQDYDAALTTNEIATYFKAHLPAEECKFTQEREETLSKTEDGQCDLPFRRISGGTNIFAKTAGVAETVLRVLVKQAGLQWDPSKIQAEVMFKDNTSGSAMTKLTIDIAGTPIVGVICHGGQAITKACDMMRAGELKCDVVEMMACVNGCQCGAGQPKIPPAKKADFVKRTAELDRLDDNTDIKAACENTDVLAWIDSHFDSHEQHEHLHTTYHARYPQA</sequence>
<dbReference type="AlphaFoldDB" id="A0A060N4V6"/>
<dbReference type="InterPro" id="IPR017896">
    <property type="entry name" value="4Fe4S_Fe-S-bd"/>
</dbReference>
<dbReference type="NCBIfam" id="TIGR02512">
    <property type="entry name" value="FeFe_hydrog_A"/>
    <property type="match status" value="1"/>
</dbReference>
<comment type="similarity">
    <text evidence="1">Belongs to the NARF family.</text>
</comment>
<dbReference type="Pfam" id="PF02256">
    <property type="entry name" value="Fe_hyd_SSU"/>
    <property type="match status" value="1"/>
</dbReference>
<dbReference type="GO" id="GO:0008901">
    <property type="term" value="F:ferredoxin hydrogenase activity"/>
    <property type="evidence" value="ECO:0007669"/>
    <property type="project" value="InterPro"/>
</dbReference>
<dbReference type="SUPFAM" id="SSF53920">
    <property type="entry name" value="Fe-only hydrogenase"/>
    <property type="match status" value="1"/>
</dbReference>
<organism evidence="3">
    <name type="scientific">Entamoeba histolytica</name>
    <dbReference type="NCBI Taxonomy" id="5759"/>
    <lineage>
        <taxon>Eukaryota</taxon>
        <taxon>Amoebozoa</taxon>
        <taxon>Evosea</taxon>
        <taxon>Archamoebae</taxon>
        <taxon>Mastigamoebida</taxon>
        <taxon>Entamoebidae</taxon>
        <taxon>Entamoeba</taxon>
    </lineage>
</organism>
<dbReference type="EMBL" id="AK418706">
    <property type="protein sequence ID" value="BAN37457.1"/>
    <property type="molecule type" value="mRNA"/>
</dbReference>
<dbReference type="VEuPathDB" id="AmoebaDB:EHI5A_199060"/>
<name>A0A060N4V6_ENTHI</name>
<dbReference type="InterPro" id="IPR050340">
    <property type="entry name" value="Cytosolic_Fe-S_CAF"/>
</dbReference>
<protein>
    <recommendedName>
        <fullName evidence="2">4Fe-4S ferredoxin-type domain-containing protein</fullName>
    </recommendedName>
</protein>
<reference evidence="3" key="1">
    <citation type="submission" date="2012-06" db="EMBL/GenBank/DDBJ databases">
        <title>Short 5' UTR of Entamoeba genes.</title>
        <authorList>
            <person name="Hiranuka K."/>
            <person name="Kumagai M."/>
            <person name="Wakaguri H."/>
            <person name="Suzuki Y."/>
            <person name="Sugano S."/>
            <person name="Watanabe J."/>
            <person name="Makioka A."/>
        </authorList>
    </citation>
    <scope>NUCLEOTIDE SEQUENCE</scope>
    <source>
        <strain evidence="3">HM-1:IMSS</strain>
    </source>
</reference>
<feature type="domain" description="4Fe-4S ferredoxin-type" evidence="2">
    <location>
        <begin position="66"/>
        <end position="95"/>
    </location>
</feature>
<dbReference type="VEuPathDB" id="AmoebaDB:KM1_240480"/>
<dbReference type="Pfam" id="PF12838">
    <property type="entry name" value="Fer4_7"/>
    <property type="match status" value="1"/>
</dbReference>